<evidence type="ECO:0000256" key="1">
    <source>
        <dbReference type="SAM" id="MobiDB-lite"/>
    </source>
</evidence>
<dbReference type="AlphaFoldDB" id="A0A8U0IMG7"/>
<protein>
    <submittedName>
        <fullName evidence="3">DUF378 domain-containing protein</fullName>
    </submittedName>
</protein>
<dbReference type="KEGG" id="haxz:M0R88_06940"/>
<feature type="compositionally biased region" description="Basic residues" evidence="1">
    <location>
        <begin position="77"/>
        <end position="87"/>
    </location>
</feature>
<keyword evidence="4" id="KW-1185">Reference proteome</keyword>
<keyword evidence="2" id="KW-0472">Membrane</keyword>
<organism evidence="3 4">
    <name type="scientific">Halorussus gelatinilyticus</name>
    <dbReference type="NCBI Taxonomy" id="2937524"/>
    <lineage>
        <taxon>Archaea</taxon>
        <taxon>Methanobacteriati</taxon>
        <taxon>Methanobacteriota</taxon>
        <taxon>Stenosarchaea group</taxon>
        <taxon>Halobacteria</taxon>
        <taxon>Halobacteriales</taxon>
        <taxon>Haladaptataceae</taxon>
        <taxon>Halorussus</taxon>
    </lineage>
</organism>
<name>A0A8U0IMG7_9EURY</name>
<dbReference type="InterPro" id="IPR007211">
    <property type="entry name" value="DUF378"/>
</dbReference>
<dbReference type="GeneID" id="72189577"/>
<dbReference type="RefSeq" id="WP_248656212.1">
    <property type="nucleotide sequence ID" value="NZ_CP096658.1"/>
</dbReference>
<evidence type="ECO:0000256" key="2">
    <source>
        <dbReference type="SAM" id="Phobius"/>
    </source>
</evidence>
<dbReference type="Proteomes" id="UP000830434">
    <property type="component" value="Chromosome"/>
</dbReference>
<gene>
    <name evidence="3" type="ORF">M0R88_06940</name>
</gene>
<feature type="region of interest" description="Disordered" evidence="1">
    <location>
        <begin position="77"/>
        <end position="113"/>
    </location>
</feature>
<keyword evidence="2" id="KW-0812">Transmembrane</keyword>
<proteinExistence type="predicted"/>
<feature type="compositionally biased region" description="Low complexity" evidence="1">
    <location>
        <begin position="94"/>
        <end position="113"/>
    </location>
</feature>
<keyword evidence="2" id="KW-1133">Transmembrane helix</keyword>
<dbReference type="Pfam" id="PF04070">
    <property type="entry name" value="DUF378"/>
    <property type="match status" value="1"/>
</dbReference>
<evidence type="ECO:0000313" key="3">
    <source>
        <dbReference type="EMBL" id="UPW01825.1"/>
    </source>
</evidence>
<dbReference type="EMBL" id="CP096658">
    <property type="protein sequence ID" value="UPW01825.1"/>
    <property type="molecule type" value="Genomic_DNA"/>
</dbReference>
<evidence type="ECO:0000313" key="4">
    <source>
        <dbReference type="Proteomes" id="UP000830434"/>
    </source>
</evidence>
<reference evidence="3" key="1">
    <citation type="submission" date="2022-04" db="EMBL/GenBank/DDBJ databases">
        <title>Diverse halophilic archaea isolated from saline environments.</title>
        <authorList>
            <person name="Cui H.-L."/>
        </authorList>
    </citation>
    <scope>NUCLEOTIDE SEQUENCE</scope>
    <source>
        <strain evidence="3">XZYJT40</strain>
    </source>
</reference>
<feature type="transmembrane region" description="Helical" evidence="2">
    <location>
        <begin position="55"/>
        <end position="73"/>
    </location>
</feature>
<accession>A0A8U0IMG7</accession>
<sequence length="113" mass="12384">MNTNAFDWLAILLVAIGAITWGILGVTGLTGDPVNVVDLLLEPIFRPGPAQTVESLIYTLVGVAGVYLLYTAYKMGRASRRTARERRKRDATTRTETTTDYGETDTENTNTDS</sequence>